<sequence>MLSKRTVTATFLVLGLTFLGLGLFTSDHVTAQYAGLAGVVLMLTGVVRSLRSVTKPQSQEAAPAEAPTLDTEQATDSDISVLALVVSSIDSEETTVQDLNSTEANPLPVVSQKTAAKKTAKKPKASPKKTNTKAKKTPKKKKTGSKTPQGNKNKKARTKKSRR</sequence>
<feature type="compositionally biased region" description="Basic residues" evidence="1">
    <location>
        <begin position="115"/>
        <end position="144"/>
    </location>
</feature>
<feature type="region of interest" description="Disordered" evidence="1">
    <location>
        <begin position="94"/>
        <end position="163"/>
    </location>
</feature>
<organism evidence="3">
    <name type="scientific">uncultured Caudovirales phage</name>
    <dbReference type="NCBI Taxonomy" id="2100421"/>
    <lineage>
        <taxon>Viruses</taxon>
        <taxon>Duplodnaviria</taxon>
        <taxon>Heunggongvirae</taxon>
        <taxon>Uroviricota</taxon>
        <taxon>Caudoviricetes</taxon>
        <taxon>Peduoviridae</taxon>
        <taxon>Maltschvirus</taxon>
        <taxon>Maltschvirus maltsch</taxon>
    </lineage>
</organism>
<keyword evidence="2" id="KW-1133">Transmembrane helix</keyword>
<evidence type="ECO:0000313" key="3">
    <source>
        <dbReference type="EMBL" id="CAB5220986.1"/>
    </source>
</evidence>
<reference evidence="3" key="1">
    <citation type="submission" date="2020-05" db="EMBL/GenBank/DDBJ databases">
        <authorList>
            <person name="Chiriac C."/>
            <person name="Salcher M."/>
            <person name="Ghai R."/>
            <person name="Kavagutti S V."/>
        </authorList>
    </citation>
    <scope>NUCLEOTIDE SEQUENCE</scope>
</reference>
<keyword evidence="2" id="KW-0812">Transmembrane</keyword>
<keyword evidence="2" id="KW-0472">Membrane</keyword>
<dbReference type="EMBL" id="LR798292">
    <property type="protein sequence ID" value="CAB5220986.1"/>
    <property type="molecule type" value="Genomic_DNA"/>
</dbReference>
<protein>
    <submittedName>
        <fullName evidence="3">Uncharacterized protein</fullName>
    </submittedName>
</protein>
<feature type="transmembrane region" description="Helical" evidence="2">
    <location>
        <begin position="7"/>
        <end position="25"/>
    </location>
</feature>
<proteinExistence type="predicted"/>
<gene>
    <name evidence="3" type="ORF">UFOVP244_65</name>
</gene>
<feature type="region of interest" description="Disordered" evidence="1">
    <location>
        <begin position="53"/>
        <end position="74"/>
    </location>
</feature>
<evidence type="ECO:0000256" key="1">
    <source>
        <dbReference type="SAM" id="MobiDB-lite"/>
    </source>
</evidence>
<accession>A0A6J7WSQ0</accession>
<name>A0A6J7WSQ0_9CAUD</name>
<evidence type="ECO:0000256" key="2">
    <source>
        <dbReference type="SAM" id="Phobius"/>
    </source>
</evidence>
<feature type="transmembrane region" description="Helical" evidence="2">
    <location>
        <begin position="31"/>
        <end position="50"/>
    </location>
</feature>
<feature type="compositionally biased region" description="Basic residues" evidence="1">
    <location>
        <begin position="152"/>
        <end position="163"/>
    </location>
</feature>